<evidence type="ECO:0000256" key="1">
    <source>
        <dbReference type="ARBA" id="ARBA00006049"/>
    </source>
</evidence>
<dbReference type="GO" id="GO:0045202">
    <property type="term" value="C:synapse"/>
    <property type="evidence" value="ECO:0007669"/>
    <property type="project" value="GOC"/>
</dbReference>
<protein>
    <recommendedName>
        <fullName evidence="9">EF-hand domain-containing protein</fullName>
    </recommendedName>
</protein>
<evidence type="ECO:0000256" key="7">
    <source>
        <dbReference type="ARBA" id="ARBA00023288"/>
    </source>
</evidence>
<dbReference type="PROSITE" id="PS50222">
    <property type="entry name" value="EF_HAND_2"/>
    <property type="match status" value="3"/>
</dbReference>
<feature type="domain" description="EF-hand" evidence="9">
    <location>
        <begin position="96"/>
        <end position="131"/>
    </location>
</feature>
<evidence type="ECO:0000256" key="8">
    <source>
        <dbReference type="SAM" id="MobiDB-lite"/>
    </source>
</evidence>
<accession>A0A1B6KTB6</accession>
<reference evidence="10" key="1">
    <citation type="submission" date="2015-11" db="EMBL/GenBank/DDBJ databases">
        <title>De novo transcriptome assembly of four potential Pierce s Disease insect vectors from Arizona vineyards.</title>
        <authorList>
            <person name="Tassone E.E."/>
        </authorList>
    </citation>
    <scope>NUCLEOTIDE SEQUENCE</scope>
</reference>
<dbReference type="EMBL" id="GEBQ01025295">
    <property type="protein sequence ID" value="JAT14682.1"/>
    <property type="molecule type" value="Transcribed_RNA"/>
</dbReference>
<sequence length="199" mass="23189">MGKRNSKLKQDTIDRLMSDTYFSEKEIRQWHKGFLKDCPNGLLTEQGFIKIYRQFFPQGDPTKFASLVFRVFDENNDGSIEFEEFIRALSVTSRGNLDEKLHWAFRLYDVDNDGFITRDEMYNIVDAIYQMVGQQPVAEDENTPQKRVDKIFDQMDKNHDDRLTLEEFREGSKADPRIVQALSLGSDRPPERDSSTSTA</sequence>
<dbReference type="GO" id="GO:0005509">
    <property type="term" value="F:calcium ion binding"/>
    <property type="evidence" value="ECO:0007669"/>
    <property type="project" value="InterPro"/>
</dbReference>
<comment type="similarity">
    <text evidence="1">Belongs to the recoverin family.</text>
</comment>
<dbReference type="Gene3D" id="1.10.238.10">
    <property type="entry name" value="EF-hand"/>
    <property type="match status" value="1"/>
</dbReference>
<dbReference type="FunFam" id="1.10.238.10:FF:000078">
    <property type="entry name" value="Hippocalcin-like 1"/>
    <property type="match status" value="1"/>
</dbReference>
<dbReference type="GO" id="GO:0008048">
    <property type="term" value="F:calcium sensitive guanylate cyclase activator activity"/>
    <property type="evidence" value="ECO:0007669"/>
    <property type="project" value="TreeGrafter"/>
</dbReference>
<keyword evidence="5" id="KW-0677">Repeat</keyword>
<keyword evidence="6" id="KW-0106">Calcium</keyword>
<feature type="domain" description="EF-hand" evidence="9">
    <location>
        <begin position="143"/>
        <end position="178"/>
    </location>
</feature>
<dbReference type="InterPro" id="IPR002048">
    <property type="entry name" value="EF_hand_dom"/>
</dbReference>
<evidence type="ECO:0000256" key="6">
    <source>
        <dbReference type="ARBA" id="ARBA00022837"/>
    </source>
</evidence>
<dbReference type="GO" id="GO:0007268">
    <property type="term" value="P:chemical synaptic transmission"/>
    <property type="evidence" value="ECO:0007669"/>
    <property type="project" value="UniProtKB-ARBA"/>
</dbReference>
<evidence type="ECO:0000313" key="10">
    <source>
        <dbReference type="EMBL" id="JAT14682.1"/>
    </source>
</evidence>
<dbReference type="SMART" id="SM00054">
    <property type="entry name" value="EFh"/>
    <property type="match status" value="3"/>
</dbReference>
<feature type="compositionally biased region" description="Basic and acidic residues" evidence="8">
    <location>
        <begin position="167"/>
        <end position="176"/>
    </location>
</feature>
<dbReference type="AlphaFoldDB" id="A0A1B6KTB6"/>
<dbReference type="PANTHER" id="PTHR23055:SF198">
    <property type="entry name" value="NEURONAL CALCIUM SENSOR 1"/>
    <property type="match status" value="1"/>
</dbReference>
<dbReference type="SUPFAM" id="SSF47473">
    <property type="entry name" value="EF-hand"/>
    <property type="match status" value="1"/>
</dbReference>
<feature type="region of interest" description="Disordered" evidence="8">
    <location>
        <begin position="167"/>
        <end position="199"/>
    </location>
</feature>
<dbReference type="CDD" id="cd00051">
    <property type="entry name" value="EFh"/>
    <property type="match status" value="2"/>
</dbReference>
<evidence type="ECO:0000256" key="3">
    <source>
        <dbReference type="ARBA" id="ARBA00022707"/>
    </source>
</evidence>
<dbReference type="InterPro" id="IPR028846">
    <property type="entry name" value="Recoverin"/>
</dbReference>
<keyword evidence="4" id="KW-0479">Metal-binding</keyword>
<dbReference type="Pfam" id="PF00036">
    <property type="entry name" value="EF-hand_1"/>
    <property type="match status" value="1"/>
</dbReference>
<dbReference type="InterPro" id="IPR011992">
    <property type="entry name" value="EF-hand-dom_pair"/>
</dbReference>
<dbReference type="PROSITE" id="PS00018">
    <property type="entry name" value="EF_HAND_1"/>
    <property type="match status" value="3"/>
</dbReference>
<feature type="compositionally biased region" description="Basic and acidic residues" evidence="8">
    <location>
        <begin position="188"/>
        <end position="199"/>
    </location>
</feature>
<name>A0A1B6KTB6_9HEMI</name>
<keyword evidence="3" id="KW-0519">Myristate</keyword>
<proteinExistence type="inferred from homology"/>
<organism evidence="10">
    <name type="scientific">Graphocephala atropunctata</name>
    <dbReference type="NCBI Taxonomy" id="36148"/>
    <lineage>
        <taxon>Eukaryota</taxon>
        <taxon>Metazoa</taxon>
        <taxon>Ecdysozoa</taxon>
        <taxon>Arthropoda</taxon>
        <taxon>Hexapoda</taxon>
        <taxon>Insecta</taxon>
        <taxon>Pterygota</taxon>
        <taxon>Neoptera</taxon>
        <taxon>Paraneoptera</taxon>
        <taxon>Hemiptera</taxon>
        <taxon>Auchenorrhyncha</taxon>
        <taxon>Membracoidea</taxon>
        <taxon>Cicadellidae</taxon>
        <taxon>Cicadellinae</taxon>
        <taxon>Cicadellini</taxon>
        <taxon>Graphocephala</taxon>
    </lineage>
</organism>
<keyword evidence="7" id="KW-0449">Lipoprotein</keyword>
<evidence type="ECO:0000256" key="2">
    <source>
        <dbReference type="ARBA" id="ARBA00022495"/>
    </source>
</evidence>
<dbReference type="FunFam" id="1.10.238.10:FF:000072">
    <property type="entry name" value="Hippocalcin-like protein 1"/>
    <property type="match status" value="1"/>
</dbReference>
<dbReference type="InterPro" id="IPR018247">
    <property type="entry name" value="EF_Hand_1_Ca_BS"/>
</dbReference>
<evidence type="ECO:0000256" key="4">
    <source>
        <dbReference type="ARBA" id="ARBA00022723"/>
    </source>
</evidence>
<keyword evidence="2" id="KW-0691">RNA editing</keyword>
<dbReference type="PANTHER" id="PTHR23055">
    <property type="entry name" value="CALCIUM BINDING PROTEINS"/>
    <property type="match status" value="1"/>
</dbReference>
<dbReference type="Pfam" id="PF13499">
    <property type="entry name" value="EF-hand_7"/>
    <property type="match status" value="1"/>
</dbReference>
<evidence type="ECO:0000256" key="5">
    <source>
        <dbReference type="ARBA" id="ARBA00022737"/>
    </source>
</evidence>
<gene>
    <name evidence="10" type="ORF">g.4866</name>
</gene>
<evidence type="ECO:0000259" key="9">
    <source>
        <dbReference type="PROSITE" id="PS50222"/>
    </source>
</evidence>
<dbReference type="GO" id="GO:0007528">
    <property type="term" value="P:neuromuscular junction development"/>
    <property type="evidence" value="ECO:0007669"/>
    <property type="project" value="UniProtKB-ARBA"/>
</dbReference>
<dbReference type="PRINTS" id="PR00450">
    <property type="entry name" value="RECOVERIN"/>
</dbReference>
<feature type="domain" description="EF-hand" evidence="9">
    <location>
        <begin position="60"/>
        <end position="95"/>
    </location>
</feature>